<dbReference type="InterPro" id="IPR024160">
    <property type="entry name" value="BIN3_SAM-bd_dom"/>
</dbReference>
<protein>
    <recommendedName>
        <fullName evidence="6">RNA methyltransferase</fullName>
        <ecNumber evidence="6">2.1.1.-</ecNumber>
    </recommendedName>
</protein>
<dbReference type="Pfam" id="PF06859">
    <property type="entry name" value="Bin3"/>
    <property type="match status" value="1"/>
</dbReference>
<dbReference type="eggNOG" id="KOG2899">
    <property type="taxonomic scope" value="Eukaryota"/>
</dbReference>
<evidence type="ECO:0000313" key="8">
    <source>
        <dbReference type="EMBL" id="EKX38339.1"/>
    </source>
</evidence>
<dbReference type="RefSeq" id="XP_005825319.1">
    <property type="nucleotide sequence ID" value="XM_005825262.1"/>
</dbReference>
<evidence type="ECO:0000313" key="10">
    <source>
        <dbReference type="Proteomes" id="UP000011087"/>
    </source>
</evidence>
<organism evidence="8">
    <name type="scientific">Guillardia theta (strain CCMP2712)</name>
    <name type="common">Cryptophyte</name>
    <dbReference type="NCBI Taxonomy" id="905079"/>
    <lineage>
        <taxon>Eukaryota</taxon>
        <taxon>Cryptophyceae</taxon>
        <taxon>Pyrenomonadales</taxon>
        <taxon>Geminigeraceae</taxon>
        <taxon>Guillardia</taxon>
    </lineage>
</organism>
<dbReference type="STRING" id="905079.L1IR38"/>
<accession>L1IR38</accession>
<keyword evidence="2 6" id="KW-0489">Methyltransferase</keyword>
<dbReference type="PROSITE" id="PS51515">
    <property type="entry name" value="BIN3_SAM"/>
    <property type="match status" value="1"/>
</dbReference>
<dbReference type="GO" id="GO:0040031">
    <property type="term" value="P:snRNA modification"/>
    <property type="evidence" value="ECO:0007669"/>
    <property type="project" value="TreeGrafter"/>
</dbReference>
<proteinExistence type="inferred from homology"/>
<reference evidence="9" key="3">
    <citation type="submission" date="2016-03" db="UniProtKB">
        <authorList>
            <consortium name="EnsemblProtists"/>
        </authorList>
    </citation>
    <scope>IDENTIFICATION</scope>
</reference>
<evidence type="ECO:0000256" key="1">
    <source>
        <dbReference type="ARBA" id="ARBA00008361"/>
    </source>
</evidence>
<dbReference type="EC" id="2.1.1.-" evidence="6"/>
<dbReference type="HOGENOM" id="CLU_1206781_0_0_1"/>
<name>L1IR38_GUITC</name>
<sequence length="230" mass="26054">MQQTRVHQEEGRRSLSMEIMIPTILIETLVPQKTLGNRCNIFSSAHHGGRHRSFVGSKGKGELEVVCGQKIGDDQHPGSDVRANRGPVTNNLPDSDTHPFEFPYNCSFRKEDYTEDDDYDCIYDTIICLSVTKWIHFNHGDGGIKRLFDKVYKSLAPGGCFVLEIQEWSSYKKKKSLTESFKKNVAAITLRPEHFQEYLVKNVGFASVKTLRVPAGASEGFHRPLLAFFK</sequence>
<dbReference type="PaxDb" id="55529-EKX38339"/>
<evidence type="ECO:0000256" key="6">
    <source>
        <dbReference type="RuleBase" id="RU367087"/>
    </source>
</evidence>
<dbReference type="GO" id="GO:0008173">
    <property type="term" value="F:RNA methyltransferase activity"/>
    <property type="evidence" value="ECO:0007669"/>
    <property type="project" value="UniProtKB-UniRule"/>
</dbReference>
<dbReference type="KEGG" id="gtt:GUITHDRAFT_115485"/>
<dbReference type="EMBL" id="JH993049">
    <property type="protein sequence ID" value="EKX38339.1"/>
    <property type="molecule type" value="Genomic_DNA"/>
</dbReference>
<dbReference type="GeneID" id="17295072"/>
<dbReference type="Proteomes" id="UP000011087">
    <property type="component" value="Unassembled WGS sequence"/>
</dbReference>
<comment type="similarity">
    <text evidence="1 6">Belongs to the methyltransferase superfamily.</text>
</comment>
<dbReference type="InterPro" id="IPR029063">
    <property type="entry name" value="SAM-dependent_MTases_sf"/>
</dbReference>
<evidence type="ECO:0000256" key="3">
    <source>
        <dbReference type="ARBA" id="ARBA00022679"/>
    </source>
</evidence>
<feature type="domain" description="Bin3-type SAM" evidence="7">
    <location>
        <begin position="1"/>
        <end position="230"/>
    </location>
</feature>
<dbReference type="OrthoDB" id="10017101at2759"/>
<dbReference type="PANTHER" id="PTHR12315:SF0">
    <property type="entry name" value="7SK SNRNA METHYLPHOSPHATE CAPPING ENZYME"/>
    <property type="match status" value="1"/>
</dbReference>
<dbReference type="GO" id="GO:0008171">
    <property type="term" value="F:O-methyltransferase activity"/>
    <property type="evidence" value="ECO:0007669"/>
    <property type="project" value="UniProtKB-UniRule"/>
</dbReference>
<dbReference type="InterPro" id="IPR010675">
    <property type="entry name" value="Bin3_C"/>
</dbReference>
<dbReference type="GO" id="GO:0017069">
    <property type="term" value="F:snRNA binding"/>
    <property type="evidence" value="ECO:0007669"/>
    <property type="project" value="TreeGrafter"/>
</dbReference>
<dbReference type="EnsemblProtists" id="EKX38339">
    <property type="protein sequence ID" value="EKX38339"/>
    <property type="gene ID" value="GUITHDRAFT_115485"/>
</dbReference>
<keyword evidence="4 5" id="KW-0949">S-adenosyl-L-methionine</keyword>
<evidence type="ECO:0000256" key="4">
    <source>
        <dbReference type="ARBA" id="ARBA00022691"/>
    </source>
</evidence>
<dbReference type="PANTHER" id="PTHR12315">
    <property type="entry name" value="BICOID-INTERACTING PROTEIN RELATED"/>
    <property type="match status" value="1"/>
</dbReference>
<dbReference type="SUPFAM" id="SSF53335">
    <property type="entry name" value="S-adenosyl-L-methionine-dependent methyltransferases"/>
    <property type="match status" value="1"/>
</dbReference>
<dbReference type="Gene3D" id="3.40.50.150">
    <property type="entry name" value="Vaccinia Virus protein VP39"/>
    <property type="match status" value="1"/>
</dbReference>
<gene>
    <name evidence="8" type="ORF">GUITHDRAFT_115485</name>
</gene>
<reference evidence="8 10" key="1">
    <citation type="journal article" date="2012" name="Nature">
        <title>Algal genomes reveal evolutionary mosaicism and the fate of nucleomorphs.</title>
        <authorList>
            <consortium name="DOE Joint Genome Institute"/>
            <person name="Curtis B.A."/>
            <person name="Tanifuji G."/>
            <person name="Burki F."/>
            <person name="Gruber A."/>
            <person name="Irimia M."/>
            <person name="Maruyama S."/>
            <person name="Arias M.C."/>
            <person name="Ball S.G."/>
            <person name="Gile G.H."/>
            <person name="Hirakawa Y."/>
            <person name="Hopkins J.F."/>
            <person name="Kuo A."/>
            <person name="Rensing S.A."/>
            <person name="Schmutz J."/>
            <person name="Symeonidi A."/>
            <person name="Elias M."/>
            <person name="Eveleigh R.J."/>
            <person name="Herman E.K."/>
            <person name="Klute M.J."/>
            <person name="Nakayama T."/>
            <person name="Obornik M."/>
            <person name="Reyes-Prieto A."/>
            <person name="Armbrust E.V."/>
            <person name="Aves S.J."/>
            <person name="Beiko R.G."/>
            <person name="Coutinho P."/>
            <person name="Dacks J.B."/>
            <person name="Durnford D.G."/>
            <person name="Fast N.M."/>
            <person name="Green B.R."/>
            <person name="Grisdale C.J."/>
            <person name="Hempel F."/>
            <person name="Henrissat B."/>
            <person name="Hoppner M.P."/>
            <person name="Ishida K."/>
            <person name="Kim E."/>
            <person name="Koreny L."/>
            <person name="Kroth P.G."/>
            <person name="Liu Y."/>
            <person name="Malik S.B."/>
            <person name="Maier U.G."/>
            <person name="McRose D."/>
            <person name="Mock T."/>
            <person name="Neilson J.A."/>
            <person name="Onodera N.T."/>
            <person name="Poole A.M."/>
            <person name="Pritham E.J."/>
            <person name="Richards T.A."/>
            <person name="Rocap G."/>
            <person name="Roy S.W."/>
            <person name="Sarai C."/>
            <person name="Schaack S."/>
            <person name="Shirato S."/>
            <person name="Slamovits C.H."/>
            <person name="Spencer D.F."/>
            <person name="Suzuki S."/>
            <person name="Worden A.Z."/>
            <person name="Zauner S."/>
            <person name="Barry K."/>
            <person name="Bell C."/>
            <person name="Bharti A.K."/>
            <person name="Crow J.A."/>
            <person name="Grimwood J."/>
            <person name="Kramer R."/>
            <person name="Lindquist E."/>
            <person name="Lucas S."/>
            <person name="Salamov A."/>
            <person name="McFadden G.I."/>
            <person name="Lane C.E."/>
            <person name="Keeling P.J."/>
            <person name="Gray M.W."/>
            <person name="Grigoriev I.V."/>
            <person name="Archibald J.M."/>
        </authorList>
    </citation>
    <scope>NUCLEOTIDE SEQUENCE</scope>
    <source>
        <strain evidence="8 10">CCMP2712</strain>
    </source>
</reference>
<evidence type="ECO:0000313" key="9">
    <source>
        <dbReference type="EnsemblProtists" id="EKX38339"/>
    </source>
</evidence>
<dbReference type="InterPro" id="IPR039772">
    <property type="entry name" value="Bin3-like"/>
</dbReference>
<dbReference type="AlphaFoldDB" id="L1IR38"/>
<keyword evidence="3 6" id="KW-0808">Transferase</keyword>
<dbReference type="GO" id="GO:0032259">
    <property type="term" value="P:methylation"/>
    <property type="evidence" value="ECO:0007669"/>
    <property type="project" value="UniProtKB-KW"/>
</dbReference>
<evidence type="ECO:0000256" key="2">
    <source>
        <dbReference type="ARBA" id="ARBA00022603"/>
    </source>
</evidence>
<evidence type="ECO:0000256" key="5">
    <source>
        <dbReference type="PROSITE-ProRule" id="PRU00848"/>
    </source>
</evidence>
<keyword evidence="10" id="KW-1185">Reference proteome</keyword>
<reference evidence="10" key="2">
    <citation type="submission" date="2012-11" db="EMBL/GenBank/DDBJ databases">
        <authorList>
            <person name="Kuo A."/>
            <person name="Curtis B.A."/>
            <person name="Tanifuji G."/>
            <person name="Burki F."/>
            <person name="Gruber A."/>
            <person name="Irimia M."/>
            <person name="Maruyama S."/>
            <person name="Arias M.C."/>
            <person name="Ball S.G."/>
            <person name="Gile G.H."/>
            <person name="Hirakawa Y."/>
            <person name="Hopkins J.F."/>
            <person name="Rensing S.A."/>
            <person name="Schmutz J."/>
            <person name="Symeonidi A."/>
            <person name="Elias M."/>
            <person name="Eveleigh R.J."/>
            <person name="Herman E.K."/>
            <person name="Klute M.J."/>
            <person name="Nakayama T."/>
            <person name="Obornik M."/>
            <person name="Reyes-Prieto A."/>
            <person name="Armbrust E.V."/>
            <person name="Aves S.J."/>
            <person name="Beiko R.G."/>
            <person name="Coutinho P."/>
            <person name="Dacks J.B."/>
            <person name="Durnford D.G."/>
            <person name="Fast N.M."/>
            <person name="Green B.R."/>
            <person name="Grisdale C."/>
            <person name="Hempe F."/>
            <person name="Henrissat B."/>
            <person name="Hoppner M.P."/>
            <person name="Ishida K.-I."/>
            <person name="Kim E."/>
            <person name="Koreny L."/>
            <person name="Kroth P.G."/>
            <person name="Liu Y."/>
            <person name="Malik S.-B."/>
            <person name="Maier U.G."/>
            <person name="McRose D."/>
            <person name="Mock T."/>
            <person name="Neilson J.A."/>
            <person name="Onodera N.T."/>
            <person name="Poole A.M."/>
            <person name="Pritham E.J."/>
            <person name="Richards T.A."/>
            <person name="Rocap G."/>
            <person name="Roy S.W."/>
            <person name="Sarai C."/>
            <person name="Schaack S."/>
            <person name="Shirato S."/>
            <person name="Slamovits C.H."/>
            <person name="Spencer D.F."/>
            <person name="Suzuki S."/>
            <person name="Worden A.Z."/>
            <person name="Zauner S."/>
            <person name="Barry K."/>
            <person name="Bell C."/>
            <person name="Bharti A.K."/>
            <person name="Crow J.A."/>
            <person name="Grimwood J."/>
            <person name="Kramer R."/>
            <person name="Lindquist E."/>
            <person name="Lucas S."/>
            <person name="Salamov A."/>
            <person name="McFadden G.I."/>
            <person name="Lane C.E."/>
            <person name="Keeling P.J."/>
            <person name="Gray M.W."/>
            <person name="Grigoriev I.V."/>
            <person name="Archibald J.M."/>
        </authorList>
    </citation>
    <scope>NUCLEOTIDE SEQUENCE</scope>
    <source>
        <strain evidence="10">CCMP2712</strain>
    </source>
</reference>
<evidence type="ECO:0000259" key="7">
    <source>
        <dbReference type="PROSITE" id="PS51515"/>
    </source>
</evidence>